<feature type="domain" description="SAM" evidence="3">
    <location>
        <begin position="1"/>
        <end position="46"/>
    </location>
</feature>
<dbReference type="InterPro" id="IPR041664">
    <property type="entry name" value="AAA_16"/>
</dbReference>
<dbReference type="InterPro" id="IPR001054">
    <property type="entry name" value="A/G_cyclase"/>
</dbReference>
<dbReference type="Gene3D" id="3.30.70.1230">
    <property type="entry name" value="Nucleotide cyclase"/>
    <property type="match status" value="1"/>
</dbReference>
<comment type="caution">
    <text evidence="5">The sequence shown here is derived from an EMBL/GenBank/DDBJ whole genome shotgun (WGS) entry which is preliminary data.</text>
</comment>
<dbReference type="InterPro" id="IPR001660">
    <property type="entry name" value="SAM"/>
</dbReference>
<dbReference type="AlphaFoldDB" id="A0A0D6P730"/>
<dbReference type="GO" id="GO:0009190">
    <property type="term" value="P:cyclic nucleotide biosynthetic process"/>
    <property type="evidence" value="ECO:0007669"/>
    <property type="project" value="InterPro"/>
</dbReference>
<evidence type="ECO:0000313" key="5">
    <source>
        <dbReference type="EMBL" id="GAN77018.1"/>
    </source>
</evidence>
<proteinExistence type="predicted"/>
<dbReference type="InterPro" id="IPR013761">
    <property type="entry name" value="SAM/pointed_sf"/>
</dbReference>
<dbReference type="Gene3D" id="1.10.150.50">
    <property type="entry name" value="Transcription Factor, Ets-1"/>
    <property type="match status" value="1"/>
</dbReference>
<dbReference type="SUPFAM" id="SSF47769">
    <property type="entry name" value="SAM/Pointed domain"/>
    <property type="match status" value="1"/>
</dbReference>
<dbReference type="Pfam" id="PF00536">
    <property type="entry name" value="SAM_1"/>
    <property type="match status" value="1"/>
</dbReference>
<dbReference type="SUPFAM" id="SSF48452">
    <property type="entry name" value="TPR-like"/>
    <property type="match status" value="1"/>
</dbReference>
<dbReference type="EMBL" id="BANB01000219">
    <property type="protein sequence ID" value="GAN77018.1"/>
    <property type="molecule type" value="Genomic_DNA"/>
</dbReference>
<dbReference type="CDD" id="cd07302">
    <property type="entry name" value="CHD"/>
    <property type="match status" value="1"/>
</dbReference>
<evidence type="ECO:0000256" key="1">
    <source>
        <dbReference type="ARBA" id="ARBA00022741"/>
    </source>
</evidence>
<dbReference type="Pfam" id="PF00211">
    <property type="entry name" value="Guanylate_cyc"/>
    <property type="match status" value="1"/>
</dbReference>
<name>A0A0D6P730_9PROT</name>
<dbReference type="Gene3D" id="3.40.50.300">
    <property type="entry name" value="P-loop containing nucleotide triphosphate hydrolases"/>
    <property type="match status" value="1"/>
</dbReference>
<reference evidence="5 6" key="1">
    <citation type="submission" date="2012-11" db="EMBL/GenBank/DDBJ databases">
        <title>Whole genome sequence of Acidisphaera rubrifaciens HS-AP3.</title>
        <authorList>
            <person name="Azuma Y."/>
            <person name="Higashiura N."/>
            <person name="Hirakawa H."/>
            <person name="Matsushita K."/>
        </authorList>
    </citation>
    <scope>NUCLEOTIDE SEQUENCE [LARGE SCALE GENOMIC DNA]</scope>
    <source>
        <strain evidence="5 6">HS-AP3</strain>
    </source>
</reference>
<keyword evidence="6" id="KW-1185">Reference proteome</keyword>
<evidence type="ECO:0008006" key="7">
    <source>
        <dbReference type="Google" id="ProtNLM"/>
    </source>
</evidence>
<dbReference type="SUPFAM" id="SSF52540">
    <property type="entry name" value="P-loop containing nucleoside triphosphate hydrolases"/>
    <property type="match status" value="1"/>
</dbReference>
<dbReference type="GO" id="GO:0005737">
    <property type="term" value="C:cytoplasm"/>
    <property type="evidence" value="ECO:0007669"/>
    <property type="project" value="TreeGrafter"/>
</dbReference>
<dbReference type="Proteomes" id="UP000032680">
    <property type="component" value="Unassembled WGS sequence"/>
</dbReference>
<dbReference type="SMART" id="SM00044">
    <property type="entry name" value="CYCc"/>
    <property type="match status" value="1"/>
</dbReference>
<protein>
    <recommendedName>
        <fullName evidence="7">Adenylate cyclase</fullName>
    </recommendedName>
</protein>
<dbReference type="InterPro" id="IPR011990">
    <property type="entry name" value="TPR-like_helical_dom_sf"/>
</dbReference>
<dbReference type="GO" id="GO:0005524">
    <property type="term" value="F:ATP binding"/>
    <property type="evidence" value="ECO:0007669"/>
    <property type="project" value="UniProtKB-KW"/>
</dbReference>
<dbReference type="SMART" id="SM00454">
    <property type="entry name" value="SAM"/>
    <property type="match status" value="1"/>
</dbReference>
<feature type="domain" description="Guanylate cyclase" evidence="4">
    <location>
        <begin position="85"/>
        <end position="214"/>
    </location>
</feature>
<sequence length="1130" mass="119931">MPVASLQDWLAGLGLSRYWPAFAQADIGPDVLADLTQSDLAQLGVSLGDRKRLLRAIAQLTGGASAGGDLSIDRPAPGAERRQLTVMFCDLAGSTAIANAFDPEVLHAVIADFQACVAEAVDRYDGLIARYMGDGVLVYFGFPHAHEDDAERAVRAGLDIIAAAGRIRLPSGNPAGLRIGIATGLVVVGEAIGEGVSREQAVVGATPNLAARLQALAEPGSIVISPGTRRLLGERFVLRDLGRQTLKGFPEPVAAWAVAGVTRHAGTPDAGPPGPATRFVNRAEERIRLRRLWMRAQGGQGQVVIVSGEAGIGKSRLMRELYREAAQDGAAVLRFACSAFQVNSAFSPLIDHFERELALMPGTDERGVRLDALLNALSGNEGSCPPADRRFLADLLGVTPSRDAAAAALTPQRVKDETIRAVVDLLAGVAARRPAVIAFGDLHWADPSTLDLLDRLVARAAACPMLLVLTHRPEFTPRWLQHPHVSTLPLGRLSRTETATIVEALTAGKTLPPELLADILGRADGIPLFVEELTRTVLDSGALIEGTDRWDYAAGAAAVPIPPTLRDSLTARLDRLGPLAKDVAHRAAAIGREFDLDLLAAVVEHPPAALRDALGRLCAAGILSVTAMPAGPRYRFRHALVQDAAYETILMSRRAALHAAIAEAIEQRFPDTATSAPETLARHHTAAGNAAGAIPYWLAAGQAAAQRSAMAEAVARLNAGIALLGDLDAQSDVRRRYEVLLHSALGFAWTATRGYAAPEVQAAFTRAQQWFPSDGDPALSIPVLRGFATYHWVLGNLPLARSYGNDLRHIADRGGDEELLLVAHGMLAGITHHLGDFATSELHLRHLRPESDWKRHRSIIARFGEATPTATYVYHAYNLAWLGHPRRAVTAADAAIASARRTGHPLSIANALSRAAACPVILRDAAAARAYAQEGMTLAREYGFPIYMAMSAIVLGWAAAIGGDASGVAQVRASIDAWRASGAACGLPCYYSLLSEALLAQGDVDGALAAADDGRHWAERNSERSWDALLLCARGDALIAAGNPAAEVDLAEALEWSRERGARWGELCAAVRLTKLWRASPRPRAVPDLLGPLCAWFTDAPDSAILLEAHALRTVAAIPVAGGQEGGRSA</sequence>
<evidence type="ECO:0000259" key="4">
    <source>
        <dbReference type="PROSITE" id="PS50125"/>
    </source>
</evidence>
<dbReference type="RefSeq" id="WP_048860977.1">
    <property type="nucleotide sequence ID" value="NZ_BANB01000219.1"/>
</dbReference>
<dbReference type="PANTHER" id="PTHR16305:SF28">
    <property type="entry name" value="GUANYLATE CYCLASE DOMAIN-CONTAINING PROTEIN"/>
    <property type="match status" value="1"/>
</dbReference>
<keyword evidence="1" id="KW-0547">Nucleotide-binding</keyword>
<organism evidence="5 6">
    <name type="scientific">Acidisphaera rubrifaciens HS-AP3</name>
    <dbReference type="NCBI Taxonomy" id="1231350"/>
    <lineage>
        <taxon>Bacteria</taxon>
        <taxon>Pseudomonadati</taxon>
        <taxon>Pseudomonadota</taxon>
        <taxon>Alphaproteobacteria</taxon>
        <taxon>Acetobacterales</taxon>
        <taxon>Acetobacteraceae</taxon>
        <taxon>Acidisphaera</taxon>
    </lineage>
</organism>
<dbReference type="GO" id="GO:0035556">
    <property type="term" value="P:intracellular signal transduction"/>
    <property type="evidence" value="ECO:0007669"/>
    <property type="project" value="InterPro"/>
</dbReference>
<dbReference type="OrthoDB" id="9785312at2"/>
<evidence type="ECO:0000256" key="2">
    <source>
        <dbReference type="ARBA" id="ARBA00022840"/>
    </source>
</evidence>
<dbReference type="Gene3D" id="1.25.40.10">
    <property type="entry name" value="Tetratricopeptide repeat domain"/>
    <property type="match status" value="1"/>
</dbReference>
<evidence type="ECO:0000259" key="3">
    <source>
        <dbReference type="PROSITE" id="PS50105"/>
    </source>
</evidence>
<gene>
    <name evidence="5" type="ORF">Asru_0219_02</name>
</gene>
<evidence type="ECO:0000313" key="6">
    <source>
        <dbReference type="Proteomes" id="UP000032680"/>
    </source>
</evidence>
<dbReference type="PANTHER" id="PTHR16305">
    <property type="entry name" value="TESTICULAR SOLUBLE ADENYLYL CYCLASE"/>
    <property type="match status" value="1"/>
</dbReference>
<dbReference type="PROSITE" id="PS50105">
    <property type="entry name" value="SAM_DOMAIN"/>
    <property type="match status" value="1"/>
</dbReference>
<keyword evidence="2" id="KW-0067">ATP-binding</keyword>
<accession>A0A0D6P730</accession>
<dbReference type="InterPro" id="IPR027417">
    <property type="entry name" value="P-loop_NTPase"/>
</dbReference>
<dbReference type="InterPro" id="IPR029787">
    <property type="entry name" value="Nucleotide_cyclase"/>
</dbReference>
<dbReference type="PROSITE" id="PS50125">
    <property type="entry name" value="GUANYLATE_CYCLASE_2"/>
    <property type="match status" value="1"/>
</dbReference>
<dbReference type="CDD" id="cd09487">
    <property type="entry name" value="SAM_superfamily"/>
    <property type="match status" value="1"/>
</dbReference>
<dbReference type="SUPFAM" id="SSF55073">
    <property type="entry name" value="Nucleotide cyclase"/>
    <property type="match status" value="1"/>
</dbReference>
<dbReference type="Pfam" id="PF13191">
    <property type="entry name" value="AAA_16"/>
    <property type="match status" value="1"/>
</dbReference>
<dbReference type="GO" id="GO:0004016">
    <property type="term" value="F:adenylate cyclase activity"/>
    <property type="evidence" value="ECO:0007669"/>
    <property type="project" value="UniProtKB-ARBA"/>
</dbReference>